<proteinExistence type="predicted"/>
<keyword evidence="2" id="KW-1185">Reference proteome</keyword>
<sequence length="395" mass="45489">MFIPFFLALRAAKVPVTLREFLSLLEGMEAGIADFDVEAFYYLARSALVKDERFIDRFDRVFAETFKGLEAVSGAAPEQIDVNIPEAWLRKLAERYLTDEEKRLIDSLGGFDELMETLRRRLAEQKGRHQGGSKWIGTAGTSPFGAFGYNPEGVRIGQDGSRHRRAVKVWDRREFRDYDDAVELGTRNIKVALKRLRRWVRDGAADELDLPGTIRSTAQHGYIDVVTRPERRNAVKLLMFFDAGGSMDSHVRTVEELFSAARAEFRHLEHFYFHNCVYEGVWKDNRRRRTDVTPTLELIRTYGSDYRVIFVGDAAMSPYEITHAGGSVEHWNKEAGAVWLTRITEHFPRAIWLNPVRKEHWRYTQSTELIGRLMHGRMFPLTLAGLQSATKELSR</sequence>
<dbReference type="EMBL" id="JBHTNF010000003">
    <property type="protein sequence ID" value="MFD1327796.1"/>
    <property type="molecule type" value="Genomic_DNA"/>
</dbReference>
<reference evidence="2" key="1">
    <citation type="journal article" date="2019" name="Int. J. Syst. Evol. Microbiol.">
        <title>The Global Catalogue of Microorganisms (GCM) 10K type strain sequencing project: providing services to taxonomists for standard genome sequencing and annotation.</title>
        <authorList>
            <consortium name="The Broad Institute Genomics Platform"/>
            <consortium name="The Broad Institute Genome Sequencing Center for Infectious Disease"/>
            <person name="Wu L."/>
            <person name="Ma J."/>
        </authorList>
    </citation>
    <scope>NUCLEOTIDE SEQUENCE [LARGE SCALE GENOMIC DNA]</scope>
    <source>
        <strain evidence="2">CCUG 55609</strain>
    </source>
</reference>
<organism evidence="1 2">
    <name type="scientific">Mycoplana ramosa</name>
    <name type="common">Mycoplana bullata</name>
    <dbReference type="NCBI Taxonomy" id="40837"/>
    <lineage>
        <taxon>Bacteria</taxon>
        <taxon>Pseudomonadati</taxon>
        <taxon>Pseudomonadota</taxon>
        <taxon>Alphaproteobacteria</taxon>
        <taxon>Hyphomicrobiales</taxon>
        <taxon>Rhizobiaceae</taxon>
        <taxon>Mycoplana</taxon>
    </lineage>
</organism>
<evidence type="ECO:0000313" key="2">
    <source>
        <dbReference type="Proteomes" id="UP001597173"/>
    </source>
</evidence>
<evidence type="ECO:0000313" key="1">
    <source>
        <dbReference type="EMBL" id="MFD1327796.1"/>
    </source>
</evidence>
<dbReference type="Proteomes" id="UP001597173">
    <property type="component" value="Unassembled WGS sequence"/>
</dbReference>
<name>A0ABW3YV52_MYCRA</name>
<dbReference type="RefSeq" id="WP_374836567.1">
    <property type="nucleotide sequence ID" value="NZ_JBHEEW010000003.1"/>
</dbReference>
<dbReference type="PANTHER" id="PTHR39338">
    <property type="entry name" value="BLL5662 PROTEIN-RELATED"/>
    <property type="match status" value="1"/>
</dbReference>
<dbReference type="InterPro" id="IPR008912">
    <property type="entry name" value="Uncharacterised_CoxE"/>
</dbReference>
<protein>
    <submittedName>
        <fullName evidence="1">VWA domain-containing protein</fullName>
    </submittedName>
</protein>
<comment type="caution">
    <text evidence="1">The sequence shown here is derived from an EMBL/GenBank/DDBJ whole genome shotgun (WGS) entry which is preliminary data.</text>
</comment>
<gene>
    <name evidence="1" type="ORF">ACFQ33_07805</name>
</gene>
<dbReference type="Pfam" id="PF05762">
    <property type="entry name" value="VWA_CoxE"/>
    <property type="match status" value="1"/>
</dbReference>
<accession>A0ABW3YV52</accession>
<dbReference type="PANTHER" id="PTHR39338:SF7">
    <property type="entry name" value="BLL6692 PROTEIN"/>
    <property type="match status" value="1"/>
</dbReference>